<gene>
    <name evidence="2" type="ORF">Taro_015081</name>
</gene>
<name>A0A843UKG4_COLES</name>
<organism evidence="2 3">
    <name type="scientific">Colocasia esculenta</name>
    <name type="common">Wild taro</name>
    <name type="synonym">Arum esculentum</name>
    <dbReference type="NCBI Taxonomy" id="4460"/>
    <lineage>
        <taxon>Eukaryota</taxon>
        <taxon>Viridiplantae</taxon>
        <taxon>Streptophyta</taxon>
        <taxon>Embryophyta</taxon>
        <taxon>Tracheophyta</taxon>
        <taxon>Spermatophyta</taxon>
        <taxon>Magnoliopsida</taxon>
        <taxon>Liliopsida</taxon>
        <taxon>Araceae</taxon>
        <taxon>Aroideae</taxon>
        <taxon>Colocasieae</taxon>
        <taxon>Colocasia</taxon>
    </lineage>
</organism>
<protein>
    <submittedName>
        <fullName evidence="2">Uncharacterized protein</fullName>
    </submittedName>
</protein>
<evidence type="ECO:0000313" key="2">
    <source>
        <dbReference type="EMBL" id="MQL82606.1"/>
    </source>
</evidence>
<accession>A0A843UKG4</accession>
<feature type="region of interest" description="Disordered" evidence="1">
    <location>
        <begin position="48"/>
        <end position="91"/>
    </location>
</feature>
<dbReference type="Proteomes" id="UP000652761">
    <property type="component" value="Unassembled WGS sequence"/>
</dbReference>
<evidence type="ECO:0000313" key="3">
    <source>
        <dbReference type="Proteomes" id="UP000652761"/>
    </source>
</evidence>
<dbReference type="AlphaFoldDB" id="A0A843UKG4"/>
<dbReference type="EMBL" id="NMUH01000643">
    <property type="protein sequence ID" value="MQL82606.1"/>
    <property type="molecule type" value="Genomic_DNA"/>
</dbReference>
<proteinExistence type="predicted"/>
<comment type="caution">
    <text evidence="2">The sequence shown here is derived from an EMBL/GenBank/DDBJ whole genome shotgun (WGS) entry which is preliminary data.</text>
</comment>
<evidence type="ECO:0000256" key="1">
    <source>
        <dbReference type="SAM" id="MobiDB-lite"/>
    </source>
</evidence>
<sequence length="126" mass="14088">MMRRQAACQMTRRSTAPMFGVLIAPRGRASTPSRENLASPRHAFTVRREPRGPVLRGFPSRSTDSKAMVCASRASTARPRRPRESDHKGAHRFAPRVIESLGLADLELGPLMCPITARTVNRRKRQ</sequence>
<keyword evidence="3" id="KW-1185">Reference proteome</keyword>
<reference evidence="2" key="1">
    <citation type="submission" date="2017-07" db="EMBL/GenBank/DDBJ databases">
        <title>Taro Niue Genome Assembly and Annotation.</title>
        <authorList>
            <person name="Atibalentja N."/>
            <person name="Keating K."/>
            <person name="Fields C.J."/>
        </authorList>
    </citation>
    <scope>NUCLEOTIDE SEQUENCE</scope>
    <source>
        <strain evidence="2">Niue_2</strain>
        <tissue evidence="2">Leaf</tissue>
    </source>
</reference>